<evidence type="ECO:0000313" key="3">
    <source>
        <dbReference type="Proteomes" id="UP001597357"/>
    </source>
</evidence>
<reference evidence="3" key="1">
    <citation type="journal article" date="2019" name="Int. J. Syst. Evol. Microbiol.">
        <title>The Global Catalogue of Microorganisms (GCM) 10K type strain sequencing project: providing services to taxonomists for standard genome sequencing and annotation.</title>
        <authorList>
            <consortium name="The Broad Institute Genomics Platform"/>
            <consortium name="The Broad Institute Genome Sequencing Center for Infectious Disease"/>
            <person name="Wu L."/>
            <person name="Ma J."/>
        </authorList>
    </citation>
    <scope>NUCLEOTIDE SEQUENCE [LARGE SCALE GENOMIC DNA]</scope>
    <source>
        <strain evidence="3">KCTC 42255</strain>
    </source>
</reference>
<proteinExistence type="predicted"/>
<keyword evidence="3" id="KW-1185">Reference proteome</keyword>
<comment type="caution">
    <text evidence="2">The sequence shown here is derived from an EMBL/GenBank/DDBJ whole genome shotgun (WGS) entry which is preliminary data.</text>
</comment>
<keyword evidence="1" id="KW-0812">Transmembrane</keyword>
<name>A0ABW5SD20_9FLAO</name>
<feature type="transmembrane region" description="Helical" evidence="1">
    <location>
        <begin position="199"/>
        <end position="220"/>
    </location>
</feature>
<keyword evidence="1" id="KW-1133">Transmembrane helix</keyword>
<dbReference type="RefSeq" id="WP_379046089.1">
    <property type="nucleotide sequence ID" value="NZ_JBHULZ010000026.1"/>
</dbReference>
<dbReference type="Proteomes" id="UP001597357">
    <property type="component" value="Unassembled WGS sequence"/>
</dbReference>
<protein>
    <submittedName>
        <fullName evidence="2">Uncharacterized protein</fullName>
    </submittedName>
</protein>
<dbReference type="EMBL" id="JBHULZ010000026">
    <property type="protein sequence ID" value="MFD2697721.1"/>
    <property type="molecule type" value="Genomic_DNA"/>
</dbReference>
<keyword evidence="1" id="KW-0472">Membrane</keyword>
<evidence type="ECO:0000256" key="1">
    <source>
        <dbReference type="SAM" id="Phobius"/>
    </source>
</evidence>
<organism evidence="2 3">
    <name type="scientific">Mesonia sediminis</name>
    <dbReference type="NCBI Taxonomy" id="1703946"/>
    <lineage>
        <taxon>Bacteria</taxon>
        <taxon>Pseudomonadati</taxon>
        <taxon>Bacteroidota</taxon>
        <taxon>Flavobacteriia</taxon>
        <taxon>Flavobacteriales</taxon>
        <taxon>Flavobacteriaceae</taxon>
        <taxon>Mesonia</taxon>
    </lineage>
</organism>
<sequence length="240" mass="28419">MGWKSVNLEIELRKNREKNPLFNQHLEVIKKHLELEISKDEQIKKRLLTNHSQEKINRLNFDELDLDRIFHQEHIKSICTTYRLRFLPSFYYKKRLPQEVLIKIKALEQQHQTELNAYKIMAPASWFKLRNADDPLLFVPLGNGYYYLVHKWGNDLNAFRKLLMWPLKSLENFLLLLAAVSLLMGNLISLVIFDTGIDFFKTGILSLFIFKWIVGLALFYGFKMGKNFNSAVWDSTYFNA</sequence>
<evidence type="ECO:0000313" key="2">
    <source>
        <dbReference type="EMBL" id="MFD2697721.1"/>
    </source>
</evidence>
<accession>A0ABW5SD20</accession>
<feature type="transmembrane region" description="Helical" evidence="1">
    <location>
        <begin position="173"/>
        <end position="193"/>
    </location>
</feature>
<gene>
    <name evidence="2" type="ORF">ACFSQ0_06925</name>
</gene>